<evidence type="ECO:0000256" key="1">
    <source>
        <dbReference type="ARBA" id="ARBA00023239"/>
    </source>
</evidence>
<dbReference type="PANTHER" id="PTHR12128:SF72">
    <property type="entry name" value="DIHYDRODIPICOLINATE SYNTHASE"/>
    <property type="match status" value="1"/>
</dbReference>
<dbReference type="SMART" id="SM01130">
    <property type="entry name" value="DHDPS"/>
    <property type="match status" value="1"/>
</dbReference>
<organism evidence="5 6">
    <name type="scientific">Thalassospira lucentensis</name>
    <dbReference type="NCBI Taxonomy" id="168935"/>
    <lineage>
        <taxon>Bacteria</taxon>
        <taxon>Pseudomonadati</taxon>
        <taxon>Pseudomonadota</taxon>
        <taxon>Alphaproteobacteria</taxon>
        <taxon>Rhodospirillales</taxon>
        <taxon>Thalassospiraceae</taxon>
        <taxon>Thalassospira</taxon>
    </lineage>
</organism>
<evidence type="ECO:0000256" key="3">
    <source>
        <dbReference type="PIRSR" id="PIRSR001365-1"/>
    </source>
</evidence>
<accession>A0A154L709</accession>
<dbReference type="AlphaFoldDB" id="A0A154L709"/>
<dbReference type="SUPFAM" id="SSF51569">
    <property type="entry name" value="Aldolase"/>
    <property type="match status" value="1"/>
</dbReference>
<dbReference type="Pfam" id="PF00701">
    <property type="entry name" value="DHDPS"/>
    <property type="match status" value="1"/>
</dbReference>
<dbReference type="OrthoDB" id="9778880at2"/>
<protein>
    <submittedName>
        <fullName evidence="5">Dihydrodipicolinate synthase family protein</fullName>
    </submittedName>
</protein>
<feature type="binding site" evidence="4">
    <location>
        <position position="206"/>
    </location>
    <ligand>
        <name>pyruvate</name>
        <dbReference type="ChEBI" id="CHEBI:15361"/>
    </ligand>
</feature>
<keyword evidence="1 2" id="KW-0456">Lyase</keyword>
<dbReference type="PANTHER" id="PTHR12128">
    <property type="entry name" value="DIHYDRODIPICOLINATE SYNTHASE"/>
    <property type="match status" value="1"/>
</dbReference>
<gene>
    <name evidence="5" type="ORF">AUP42_16645</name>
</gene>
<dbReference type="Gene3D" id="3.20.20.70">
    <property type="entry name" value="Aldolase class I"/>
    <property type="match status" value="1"/>
</dbReference>
<evidence type="ECO:0000313" key="5">
    <source>
        <dbReference type="EMBL" id="KZB66145.1"/>
    </source>
</evidence>
<dbReference type="GO" id="GO:0008840">
    <property type="term" value="F:4-hydroxy-tetrahydrodipicolinate synthase activity"/>
    <property type="evidence" value="ECO:0007669"/>
    <property type="project" value="TreeGrafter"/>
</dbReference>
<evidence type="ECO:0000256" key="2">
    <source>
        <dbReference type="PIRNR" id="PIRNR001365"/>
    </source>
</evidence>
<comment type="similarity">
    <text evidence="2">Belongs to the DapA family.</text>
</comment>
<proteinExistence type="inferred from homology"/>
<dbReference type="PIRSF" id="PIRSF001365">
    <property type="entry name" value="DHDPS"/>
    <property type="match status" value="1"/>
</dbReference>
<comment type="caution">
    <text evidence="5">The sequence shown here is derived from an EMBL/GenBank/DDBJ whole genome shotgun (WGS) entry which is preliminary data.</text>
</comment>
<feature type="active site" description="Proton donor/acceptor" evidence="3">
    <location>
        <position position="136"/>
    </location>
</feature>
<dbReference type="CDD" id="cd00408">
    <property type="entry name" value="DHDPS-like"/>
    <property type="match status" value="1"/>
</dbReference>
<sequence length="298" mass="32989">MQVNWTGVFPAVATQMNEDGSIDYDMTAHQIEALIKAGVDGLVMLGSVGENAALEPEEKIAVLKLAVEVTNGRIPVLSGVAENSTQAAIRYVQKCEELGADGLMLLPGMIYTADPRENIEHFRSVAAKTKLPIMIYNNPGAYRIDIKPKEFNQLADVKNLVAIKESSGDPRRITDIYNACGDRFVLFCGMDDLVMETQVLGAVGWISGFTDAFPQESVALWKLLSEGKYKKALEIYRWFTPVLHMDVHAKLVQYIKLAQEMTGVGKAHVRAPRLPLVGEEMERIRATIQKAIDTRPKL</sequence>
<dbReference type="RefSeq" id="WP_062950886.1">
    <property type="nucleotide sequence ID" value="NZ_LPVY01000007.1"/>
</dbReference>
<evidence type="ECO:0000256" key="4">
    <source>
        <dbReference type="PIRSR" id="PIRSR001365-2"/>
    </source>
</evidence>
<dbReference type="PRINTS" id="PR00146">
    <property type="entry name" value="DHPICSNTHASE"/>
</dbReference>
<dbReference type="Proteomes" id="UP000076335">
    <property type="component" value="Unassembled WGS sequence"/>
</dbReference>
<feature type="active site" description="Schiff-base intermediate with substrate" evidence="3">
    <location>
        <position position="164"/>
    </location>
</feature>
<reference evidence="5 6" key="1">
    <citation type="submission" date="2015-12" db="EMBL/GenBank/DDBJ databases">
        <title>Genome sequence of Thalassospira lucentensis MCCC 1A02072.</title>
        <authorList>
            <person name="Lu L."/>
            <person name="Lai Q."/>
            <person name="Shao Z."/>
            <person name="Qian P."/>
        </authorList>
    </citation>
    <scope>NUCLEOTIDE SEQUENCE [LARGE SCALE GENOMIC DNA]</scope>
    <source>
        <strain evidence="5 6">MCCC 1A02072</strain>
    </source>
</reference>
<evidence type="ECO:0000313" key="6">
    <source>
        <dbReference type="Proteomes" id="UP000076335"/>
    </source>
</evidence>
<dbReference type="EMBL" id="LPVY01000007">
    <property type="protein sequence ID" value="KZB66145.1"/>
    <property type="molecule type" value="Genomic_DNA"/>
</dbReference>
<dbReference type="InterPro" id="IPR002220">
    <property type="entry name" value="DapA-like"/>
</dbReference>
<dbReference type="InterPro" id="IPR013785">
    <property type="entry name" value="Aldolase_TIM"/>
</dbReference>
<name>A0A154L709_9PROT</name>